<comment type="caution">
    <text evidence="1">The sequence shown here is derived from an EMBL/GenBank/DDBJ whole genome shotgun (WGS) entry which is preliminary data.</text>
</comment>
<dbReference type="PANTHER" id="PTHR21485:SF3">
    <property type="entry name" value="N-ACYLNEURAMINATE CYTIDYLYLTRANSFERASE"/>
    <property type="match status" value="1"/>
</dbReference>
<dbReference type="Pfam" id="PF02348">
    <property type="entry name" value="CTP_transf_3"/>
    <property type="match status" value="1"/>
</dbReference>
<dbReference type="InterPro" id="IPR050793">
    <property type="entry name" value="CMP-NeuNAc_synthase"/>
</dbReference>
<dbReference type="PANTHER" id="PTHR21485">
    <property type="entry name" value="HAD SUPERFAMILY MEMBERS CMAS AND KDSC"/>
    <property type="match status" value="1"/>
</dbReference>
<evidence type="ECO:0000313" key="2">
    <source>
        <dbReference type="Proteomes" id="UP000229459"/>
    </source>
</evidence>
<dbReference type="InterPro" id="IPR003329">
    <property type="entry name" value="Cytidylyl_trans"/>
</dbReference>
<organism evidence="1 2">
    <name type="scientific">Candidatus Beckwithbacteria bacterium CG23_combo_of_CG06-09_8_20_14_all_34_8</name>
    <dbReference type="NCBI Taxonomy" id="1974497"/>
    <lineage>
        <taxon>Bacteria</taxon>
        <taxon>Candidatus Beckwithiibacteriota</taxon>
    </lineage>
</organism>
<name>A0A2H0B944_9BACT</name>
<sequence>MTNKLSFPKVLAIIPARGGSKGIPRKNLRPIMGKPLIYYSIHLAVACKLIDKVIVSSDDSEILSVAKQYKAEPMLRPDSISGDQATTESAMVHAVQTLKKNGYNPDYVMLLQPTSPYREAKDMDGSINTIINDQSDSLISVVPSHAFIWKNFASGPRSINYDYKNRMRRQDLEPEFRENGSIYITKTNTLLKENNRLGGKISLYVMDELKGFEIDSLADFALIEYLMKKTY</sequence>
<dbReference type="AlphaFoldDB" id="A0A2H0B944"/>
<dbReference type="InterPro" id="IPR029044">
    <property type="entry name" value="Nucleotide-diphossugar_trans"/>
</dbReference>
<proteinExistence type="predicted"/>
<dbReference type="EMBL" id="PCSR01000016">
    <property type="protein sequence ID" value="PIP53468.1"/>
    <property type="molecule type" value="Genomic_DNA"/>
</dbReference>
<protein>
    <submittedName>
        <fullName evidence="1">Acylneuraminate cytidylyltransferase</fullName>
    </submittedName>
</protein>
<dbReference type="Gene3D" id="3.90.550.10">
    <property type="entry name" value="Spore Coat Polysaccharide Biosynthesis Protein SpsA, Chain A"/>
    <property type="match status" value="1"/>
</dbReference>
<reference evidence="1 2" key="1">
    <citation type="submission" date="2017-09" db="EMBL/GenBank/DDBJ databases">
        <title>Depth-based differentiation of microbial function through sediment-hosted aquifers and enrichment of novel symbionts in the deep terrestrial subsurface.</title>
        <authorList>
            <person name="Probst A.J."/>
            <person name="Ladd B."/>
            <person name="Jarett J.K."/>
            <person name="Geller-Mcgrath D.E."/>
            <person name="Sieber C.M."/>
            <person name="Emerson J.B."/>
            <person name="Anantharaman K."/>
            <person name="Thomas B.C."/>
            <person name="Malmstrom R."/>
            <person name="Stieglmeier M."/>
            <person name="Klingl A."/>
            <person name="Woyke T."/>
            <person name="Ryan C.M."/>
            <person name="Banfield J.F."/>
        </authorList>
    </citation>
    <scope>NUCLEOTIDE SEQUENCE [LARGE SCALE GENOMIC DNA]</scope>
    <source>
        <strain evidence="1">CG23_combo_of_CG06-09_8_20_14_all_34_8</strain>
    </source>
</reference>
<dbReference type="SUPFAM" id="SSF53448">
    <property type="entry name" value="Nucleotide-diphospho-sugar transferases"/>
    <property type="match status" value="1"/>
</dbReference>
<dbReference type="CDD" id="cd02513">
    <property type="entry name" value="CMP-NeuAc_Synthase"/>
    <property type="match status" value="1"/>
</dbReference>
<evidence type="ECO:0000313" key="1">
    <source>
        <dbReference type="EMBL" id="PIP53468.1"/>
    </source>
</evidence>
<dbReference type="Proteomes" id="UP000229459">
    <property type="component" value="Unassembled WGS sequence"/>
</dbReference>
<accession>A0A2H0B944</accession>
<gene>
    <name evidence="1" type="ORF">COX08_00730</name>
</gene>
<keyword evidence="1" id="KW-0808">Transferase</keyword>
<keyword evidence="1" id="KW-0548">Nucleotidyltransferase</keyword>
<dbReference type="GO" id="GO:0008781">
    <property type="term" value="F:N-acylneuraminate cytidylyltransferase activity"/>
    <property type="evidence" value="ECO:0007669"/>
    <property type="project" value="TreeGrafter"/>
</dbReference>